<accession>A0ABR6W9P7</accession>
<dbReference type="Pfam" id="PF05016">
    <property type="entry name" value="ParE_toxin"/>
    <property type="match status" value="1"/>
</dbReference>
<comment type="caution">
    <text evidence="2">The sequence shown here is derived from an EMBL/GenBank/DDBJ whole genome shotgun (WGS) entry which is preliminary data.</text>
</comment>
<sequence length="95" mass="10977">MAREIAWTSQAQEDYRAVVSYLLDTFGDEVAEKYTDRLFNVLNSIAAMPQMGRQHPQLSAIRQVIMKPYTVICYLVLPDQLKIVNLLDSRSEQNR</sequence>
<proteinExistence type="predicted"/>
<evidence type="ECO:0000313" key="3">
    <source>
        <dbReference type="Proteomes" id="UP000700732"/>
    </source>
</evidence>
<reference evidence="2 3" key="1">
    <citation type="submission" date="2019-06" db="EMBL/GenBank/DDBJ databases">
        <title>Spirosoma utsteinense sp. nov. isolated from Antarctic ice-free soils.</title>
        <authorList>
            <person name="Tahon G."/>
        </authorList>
    </citation>
    <scope>NUCLEOTIDE SEQUENCE [LARGE SCALE GENOMIC DNA]</scope>
    <source>
        <strain evidence="2 3">LMG 31447</strain>
    </source>
</reference>
<dbReference type="EMBL" id="VFIA01000024">
    <property type="protein sequence ID" value="MBC3793232.1"/>
    <property type="molecule type" value="Genomic_DNA"/>
</dbReference>
<keyword evidence="3" id="KW-1185">Reference proteome</keyword>
<dbReference type="InterPro" id="IPR007712">
    <property type="entry name" value="RelE/ParE_toxin"/>
</dbReference>
<dbReference type="RefSeq" id="WP_186739016.1">
    <property type="nucleotide sequence ID" value="NZ_VFIA01000024.1"/>
</dbReference>
<protein>
    <submittedName>
        <fullName evidence="2">Plasmid stabilization system protein ParE</fullName>
    </submittedName>
</protein>
<dbReference type="Proteomes" id="UP000700732">
    <property type="component" value="Unassembled WGS sequence"/>
</dbReference>
<evidence type="ECO:0000313" key="2">
    <source>
        <dbReference type="EMBL" id="MBC3793232.1"/>
    </source>
</evidence>
<name>A0ABR6W9P7_9BACT</name>
<gene>
    <name evidence="2" type="ORF">FH603_3749</name>
</gene>
<dbReference type="Gene3D" id="3.30.2310.20">
    <property type="entry name" value="RelE-like"/>
    <property type="match status" value="1"/>
</dbReference>
<dbReference type="InterPro" id="IPR035093">
    <property type="entry name" value="RelE/ParE_toxin_dom_sf"/>
</dbReference>
<keyword evidence="1" id="KW-1277">Toxin-antitoxin system</keyword>
<organism evidence="2 3">
    <name type="scientific">Spirosoma utsteinense</name>
    <dbReference type="NCBI Taxonomy" id="2585773"/>
    <lineage>
        <taxon>Bacteria</taxon>
        <taxon>Pseudomonadati</taxon>
        <taxon>Bacteroidota</taxon>
        <taxon>Cytophagia</taxon>
        <taxon>Cytophagales</taxon>
        <taxon>Cytophagaceae</taxon>
        <taxon>Spirosoma</taxon>
    </lineage>
</organism>
<evidence type="ECO:0000256" key="1">
    <source>
        <dbReference type="ARBA" id="ARBA00022649"/>
    </source>
</evidence>